<dbReference type="PANTHER" id="PTHR35896:SF3">
    <property type="entry name" value="MAJOR FACILITATOR SUPERFAMILY TRANSPORTER"/>
    <property type="match status" value="1"/>
</dbReference>
<keyword evidence="1" id="KW-1133">Transmembrane helix</keyword>
<dbReference type="EMBL" id="KQ947422">
    <property type="protein sequence ID" value="KUJ13266.1"/>
    <property type="molecule type" value="Genomic_DNA"/>
</dbReference>
<dbReference type="InterPro" id="IPR053008">
    <property type="entry name" value="Phomopsin_biosynth_assoc"/>
</dbReference>
<dbReference type="GeneID" id="28832570"/>
<organism evidence="2 3">
    <name type="scientific">Mollisia scopiformis</name>
    <name type="common">Conifer needle endophyte fungus</name>
    <name type="synonym">Phialocephala scopiformis</name>
    <dbReference type="NCBI Taxonomy" id="149040"/>
    <lineage>
        <taxon>Eukaryota</taxon>
        <taxon>Fungi</taxon>
        <taxon>Dikarya</taxon>
        <taxon>Ascomycota</taxon>
        <taxon>Pezizomycotina</taxon>
        <taxon>Leotiomycetes</taxon>
        <taxon>Helotiales</taxon>
        <taxon>Mollisiaceae</taxon>
        <taxon>Mollisia</taxon>
    </lineage>
</organism>
<dbReference type="KEGG" id="psco:LY89DRAFT_784997"/>
<dbReference type="RefSeq" id="XP_018067621.1">
    <property type="nucleotide sequence ID" value="XM_018222844.1"/>
</dbReference>
<dbReference type="OrthoDB" id="3501153at2759"/>
<protein>
    <submittedName>
        <fullName evidence="2">Uncharacterized protein</fullName>
    </submittedName>
</protein>
<evidence type="ECO:0000313" key="3">
    <source>
        <dbReference type="Proteomes" id="UP000070700"/>
    </source>
</evidence>
<feature type="transmembrane region" description="Helical" evidence="1">
    <location>
        <begin position="46"/>
        <end position="66"/>
    </location>
</feature>
<gene>
    <name evidence="2" type="ORF">LY89DRAFT_784997</name>
</gene>
<accession>A0A194WZ88</accession>
<evidence type="ECO:0000256" key="1">
    <source>
        <dbReference type="SAM" id="Phobius"/>
    </source>
</evidence>
<name>A0A194WZ88_MOLSC</name>
<keyword evidence="1" id="KW-0812">Transmembrane</keyword>
<dbReference type="PANTHER" id="PTHR35896">
    <property type="entry name" value="IG-LIKE DOMAIN-CONTAINING PROTEIN"/>
    <property type="match status" value="1"/>
</dbReference>
<sequence length="244" mass="28071">MEEQKDKLLDNYRQSHEYETEDSLDGIEATYFSSNKGDKPRVKKRTILYFITGLLFAAIFYLSGLYTPVIGSGPYLYKPYGSGHCGNSSEEATKNGCIMDLIPGGWVHPDCYDKELETEFLEYGDWHWYADPWGNEELSQEHMRRTGGPSPVYVSMEYHDAHCSFTWRKLHRAILRGTPIDSQIGQYQHTMHCSTALSIARDAEKYPEWKAPARFFNVFTSCELPQKFKPPKKMLEGNGSKMGY</sequence>
<proteinExistence type="predicted"/>
<reference evidence="2 3" key="1">
    <citation type="submission" date="2015-10" db="EMBL/GenBank/DDBJ databases">
        <title>Full genome of DAOMC 229536 Phialocephala scopiformis, a fungal endophyte of spruce producing the potent anti-insectan compound rugulosin.</title>
        <authorList>
            <consortium name="DOE Joint Genome Institute"/>
            <person name="Walker A.K."/>
            <person name="Frasz S.L."/>
            <person name="Seifert K.A."/>
            <person name="Miller J.D."/>
            <person name="Mondo S.J."/>
            <person name="Labutti K."/>
            <person name="Lipzen A."/>
            <person name="Dockter R."/>
            <person name="Kennedy M."/>
            <person name="Grigoriev I.V."/>
            <person name="Spatafora J.W."/>
        </authorList>
    </citation>
    <scope>NUCLEOTIDE SEQUENCE [LARGE SCALE GENOMIC DNA]</scope>
    <source>
        <strain evidence="2 3">CBS 120377</strain>
    </source>
</reference>
<dbReference type="Proteomes" id="UP000070700">
    <property type="component" value="Unassembled WGS sequence"/>
</dbReference>
<dbReference type="InParanoid" id="A0A194WZ88"/>
<evidence type="ECO:0000313" key="2">
    <source>
        <dbReference type="EMBL" id="KUJ13266.1"/>
    </source>
</evidence>
<keyword evidence="3" id="KW-1185">Reference proteome</keyword>
<dbReference type="AlphaFoldDB" id="A0A194WZ88"/>
<keyword evidence="1" id="KW-0472">Membrane</keyword>